<name>A0ABR0DYG9_ZASCE</name>
<sequence length="296" mass="32787">MPTNAVVPQALAVELPQSRHSMQVDALEFVDDLEVESSEHVRPILPVRTRNITAVVRRASHKGLIVRIEKQKPRHGEEPTEPTGEAASDPKPSSRRASLVPYRRGRSGPSRAINPVLGAASVDTALTAEPAEYDGLAHYVAQTMLINLLDGERERRAWFELFWGYRTLFHSFHYAAAVHIDLLRNEVSKSTQQRALVHKGAAMSMLKRGLTRLSTTNVDVLLIVMVTLATHDLTEKTLNPGPAMGFRPHEPSAYWMSAYGRLETIKEHLEAIARLIVHIGGLKKLQLPGLGNCLAV</sequence>
<dbReference type="EMBL" id="JAXOVC010000014">
    <property type="protein sequence ID" value="KAK4494220.1"/>
    <property type="molecule type" value="Genomic_DNA"/>
</dbReference>
<gene>
    <name evidence="2" type="ORF">PRZ48_014518</name>
</gene>
<evidence type="ECO:0000313" key="3">
    <source>
        <dbReference type="Proteomes" id="UP001305779"/>
    </source>
</evidence>
<comment type="caution">
    <text evidence="2">The sequence shown here is derived from an EMBL/GenBank/DDBJ whole genome shotgun (WGS) entry which is preliminary data.</text>
</comment>
<keyword evidence="3" id="KW-1185">Reference proteome</keyword>
<feature type="region of interest" description="Disordered" evidence="1">
    <location>
        <begin position="66"/>
        <end position="108"/>
    </location>
</feature>
<accession>A0ABR0DYG9</accession>
<dbReference type="Proteomes" id="UP001305779">
    <property type="component" value="Unassembled WGS sequence"/>
</dbReference>
<organism evidence="2 3">
    <name type="scientific">Zasmidium cellare</name>
    <name type="common">Wine cellar mold</name>
    <name type="synonym">Racodium cellare</name>
    <dbReference type="NCBI Taxonomy" id="395010"/>
    <lineage>
        <taxon>Eukaryota</taxon>
        <taxon>Fungi</taxon>
        <taxon>Dikarya</taxon>
        <taxon>Ascomycota</taxon>
        <taxon>Pezizomycotina</taxon>
        <taxon>Dothideomycetes</taxon>
        <taxon>Dothideomycetidae</taxon>
        <taxon>Mycosphaerellales</taxon>
        <taxon>Mycosphaerellaceae</taxon>
        <taxon>Zasmidium</taxon>
    </lineage>
</organism>
<feature type="compositionally biased region" description="Basic and acidic residues" evidence="1">
    <location>
        <begin position="67"/>
        <end position="78"/>
    </location>
</feature>
<evidence type="ECO:0000313" key="2">
    <source>
        <dbReference type="EMBL" id="KAK4494220.1"/>
    </source>
</evidence>
<proteinExistence type="predicted"/>
<protein>
    <submittedName>
        <fullName evidence="2">Uncharacterized protein</fullName>
    </submittedName>
</protein>
<reference evidence="2 3" key="1">
    <citation type="journal article" date="2023" name="G3 (Bethesda)">
        <title>A chromosome-level genome assembly of Zasmidium syzygii isolated from banana leaves.</title>
        <authorList>
            <person name="van Westerhoven A.C."/>
            <person name="Mehrabi R."/>
            <person name="Talebi R."/>
            <person name="Steentjes M.B.F."/>
            <person name="Corcolon B."/>
            <person name="Chong P.A."/>
            <person name="Kema G.H.J."/>
            <person name="Seidl M.F."/>
        </authorList>
    </citation>
    <scope>NUCLEOTIDE SEQUENCE [LARGE SCALE GENOMIC DNA]</scope>
    <source>
        <strain evidence="2 3">P124</strain>
    </source>
</reference>
<evidence type="ECO:0000256" key="1">
    <source>
        <dbReference type="SAM" id="MobiDB-lite"/>
    </source>
</evidence>